<dbReference type="Gene3D" id="2.10.109.10">
    <property type="entry name" value="Umud Fragment, subunit A"/>
    <property type="match status" value="1"/>
</dbReference>
<evidence type="ECO:0000259" key="1">
    <source>
        <dbReference type="Pfam" id="PF10502"/>
    </source>
</evidence>
<dbReference type="Pfam" id="PF10502">
    <property type="entry name" value="Peptidase_S26"/>
    <property type="match status" value="1"/>
</dbReference>
<dbReference type="SUPFAM" id="SSF51306">
    <property type="entry name" value="LexA/Signal peptidase"/>
    <property type="match status" value="1"/>
</dbReference>
<evidence type="ECO:0000313" key="2">
    <source>
        <dbReference type="EMBL" id="URW75878.1"/>
    </source>
</evidence>
<evidence type="ECO:0000313" key="3">
    <source>
        <dbReference type="Proteomes" id="UP001055580"/>
    </source>
</evidence>
<accession>A0ABY4TTZ7</accession>
<feature type="domain" description="Peptidase S26" evidence="1">
    <location>
        <begin position="4"/>
        <end position="163"/>
    </location>
</feature>
<protein>
    <submittedName>
        <fullName evidence="2">S26 family signal peptidase</fullName>
    </submittedName>
</protein>
<organism evidence="2 3">
    <name type="scientific">Sphingomonas donggukensis</name>
    <dbReference type="NCBI Taxonomy" id="2949093"/>
    <lineage>
        <taxon>Bacteria</taxon>
        <taxon>Pseudomonadati</taxon>
        <taxon>Pseudomonadota</taxon>
        <taxon>Alphaproteobacteria</taxon>
        <taxon>Sphingomonadales</taxon>
        <taxon>Sphingomonadaceae</taxon>
        <taxon>Sphingomonas</taxon>
    </lineage>
</organism>
<keyword evidence="3" id="KW-1185">Reference proteome</keyword>
<gene>
    <name evidence="2" type="ORF">M9980_01190</name>
</gene>
<dbReference type="Proteomes" id="UP001055580">
    <property type="component" value="Chromosome"/>
</dbReference>
<dbReference type="InterPro" id="IPR036286">
    <property type="entry name" value="LexA/Signal_pep-like_sf"/>
</dbReference>
<dbReference type="RefSeq" id="WP_250752510.1">
    <property type="nucleotide sequence ID" value="NZ_CP098401.1"/>
</dbReference>
<reference evidence="2" key="1">
    <citation type="submission" date="2022-05" db="EMBL/GenBank/DDBJ databases">
        <title>Sphingomonas sp. strain RMG20 Genome sequencing and assembly.</title>
        <authorList>
            <person name="Kim I."/>
        </authorList>
    </citation>
    <scope>NUCLEOTIDE SEQUENCE</scope>
    <source>
        <strain evidence="2">RMG20</strain>
    </source>
</reference>
<dbReference type="EMBL" id="CP098401">
    <property type="protein sequence ID" value="URW75878.1"/>
    <property type="molecule type" value="Genomic_DNA"/>
</dbReference>
<dbReference type="InterPro" id="IPR019533">
    <property type="entry name" value="Peptidase_S26"/>
</dbReference>
<proteinExistence type="predicted"/>
<sequence length="168" mass="18195">MLSRTVVALAGIALLAGPALAPPLPRLVWNATPSAPVGLYRVEPTTLPRRGALVLVLPPPRLARLFAARGYLPEHVPLLKRIAAQPGQRLCRFGNRVTVDGRVVALALAHDRRGRPLPCWHGCRSLGSDELFVLSPGVRDALDGRYFGPLPRAAMIGVATPLWTRNDR</sequence>
<name>A0ABY4TTZ7_9SPHN</name>